<dbReference type="SMART" id="SM00066">
    <property type="entry name" value="GAL4"/>
    <property type="match status" value="1"/>
</dbReference>
<evidence type="ECO:0000256" key="4">
    <source>
        <dbReference type="ARBA" id="ARBA00023242"/>
    </source>
</evidence>
<feature type="compositionally biased region" description="Acidic residues" evidence="5">
    <location>
        <begin position="101"/>
        <end position="120"/>
    </location>
</feature>
<feature type="compositionally biased region" description="Polar residues" evidence="5">
    <location>
        <begin position="913"/>
        <end position="933"/>
    </location>
</feature>
<feature type="domain" description="Zn(2)-C6 fungal-type" evidence="7">
    <location>
        <begin position="29"/>
        <end position="60"/>
    </location>
</feature>
<feature type="region of interest" description="Disordered" evidence="5">
    <location>
        <begin position="982"/>
        <end position="1032"/>
    </location>
</feature>
<evidence type="ECO:0000259" key="7">
    <source>
        <dbReference type="PROSITE" id="PS50048"/>
    </source>
</evidence>
<keyword evidence="4" id="KW-0539">Nucleus</keyword>
<dbReference type="InterPro" id="IPR007219">
    <property type="entry name" value="XnlR_reg_dom"/>
</dbReference>
<dbReference type="PROSITE" id="PS50048">
    <property type="entry name" value="ZN2_CY6_FUNGAL_2"/>
    <property type="match status" value="1"/>
</dbReference>
<keyword evidence="9" id="KW-1185">Reference proteome</keyword>
<accession>A0A9P7BWS4</accession>
<evidence type="ECO:0000256" key="3">
    <source>
        <dbReference type="ARBA" id="ARBA00023125"/>
    </source>
</evidence>
<organism evidence="8 9">
    <name type="scientific">Rhizopus oryzae</name>
    <name type="common">Mucormycosis agent</name>
    <name type="synonym">Rhizopus arrhizus var. delemar</name>
    <dbReference type="NCBI Taxonomy" id="64495"/>
    <lineage>
        <taxon>Eukaryota</taxon>
        <taxon>Fungi</taxon>
        <taxon>Fungi incertae sedis</taxon>
        <taxon>Mucoromycota</taxon>
        <taxon>Mucoromycotina</taxon>
        <taxon>Mucoromycetes</taxon>
        <taxon>Mucorales</taxon>
        <taxon>Mucorineae</taxon>
        <taxon>Rhizopodaceae</taxon>
        <taxon>Rhizopus</taxon>
    </lineage>
</organism>
<dbReference type="Pfam" id="PF00172">
    <property type="entry name" value="Zn_clus"/>
    <property type="match status" value="1"/>
</dbReference>
<comment type="caution">
    <text evidence="8">The sequence shown here is derived from an EMBL/GenBank/DDBJ whole genome shotgun (WGS) entry which is preliminary data.</text>
</comment>
<feature type="region of interest" description="Disordered" evidence="5">
    <location>
        <begin position="913"/>
        <end position="949"/>
    </location>
</feature>
<dbReference type="AlphaFoldDB" id="A0A9P7BWS4"/>
<keyword evidence="6" id="KW-0472">Membrane</keyword>
<dbReference type="Pfam" id="PF04082">
    <property type="entry name" value="Fungal_trans"/>
    <property type="match status" value="1"/>
</dbReference>
<dbReference type="OrthoDB" id="2123952at2759"/>
<feature type="compositionally biased region" description="Polar residues" evidence="5">
    <location>
        <begin position="940"/>
        <end position="949"/>
    </location>
</feature>
<protein>
    <recommendedName>
        <fullName evidence="7">Zn(2)-C6 fungal-type domain-containing protein</fullName>
    </recommendedName>
</protein>
<dbReference type="GO" id="GO:0003677">
    <property type="term" value="F:DNA binding"/>
    <property type="evidence" value="ECO:0007669"/>
    <property type="project" value="UniProtKB-KW"/>
</dbReference>
<dbReference type="PANTHER" id="PTHR46910:SF3">
    <property type="entry name" value="HALOTOLERANCE PROTEIN 9-RELATED"/>
    <property type="match status" value="1"/>
</dbReference>
<dbReference type="GO" id="GO:0006351">
    <property type="term" value="P:DNA-templated transcription"/>
    <property type="evidence" value="ECO:0007669"/>
    <property type="project" value="InterPro"/>
</dbReference>
<evidence type="ECO:0000313" key="9">
    <source>
        <dbReference type="Proteomes" id="UP000716291"/>
    </source>
</evidence>
<evidence type="ECO:0000313" key="8">
    <source>
        <dbReference type="EMBL" id="KAG1315052.1"/>
    </source>
</evidence>
<dbReference type="GO" id="GO:0005634">
    <property type="term" value="C:nucleus"/>
    <property type="evidence" value="ECO:0007669"/>
    <property type="project" value="UniProtKB-SubCell"/>
</dbReference>
<keyword evidence="6" id="KW-0812">Transmembrane</keyword>
<comment type="subcellular location">
    <subcellularLocation>
        <location evidence="1">Nucleus</location>
    </subcellularLocation>
</comment>
<feature type="compositionally biased region" description="Basic and acidic residues" evidence="5">
    <location>
        <begin position="1009"/>
        <end position="1023"/>
    </location>
</feature>
<evidence type="ECO:0000256" key="1">
    <source>
        <dbReference type="ARBA" id="ARBA00004123"/>
    </source>
</evidence>
<reference evidence="8" key="1">
    <citation type="journal article" date="2020" name="Microb. Genom.">
        <title>Genetic diversity of clinical and environmental Mucorales isolates obtained from an investigation of mucormycosis cases among solid organ transplant recipients.</title>
        <authorList>
            <person name="Nguyen M.H."/>
            <person name="Kaul D."/>
            <person name="Muto C."/>
            <person name="Cheng S.J."/>
            <person name="Richter R.A."/>
            <person name="Bruno V.M."/>
            <person name="Liu G."/>
            <person name="Beyhan S."/>
            <person name="Sundermann A.J."/>
            <person name="Mounaud S."/>
            <person name="Pasculle A.W."/>
            <person name="Nierman W.C."/>
            <person name="Driscoll E."/>
            <person name="Cumbie R."/>
            <person name="Clancy C.J."/>
            <person name="Dupont C.L."/>
        </authorList>
    </citation>
    <scope>NUCLEOTIDE SEQUENCE</scope>
    <source>
        <strain evidence="8">GL11</strain>
    </source>
</reference>
<dbReference type="SMART" id="SM00906">
    <property type="entry name" value="Fungal_trans"/>
    <property type="match status" value="1"/>
</dbReference>
<evidence type="ECO:0000256" key="6">
    <source>
        <dbReference type="SAM" id="Phobius"/>
    </source>
</evidence>
<proteinExistence type="predicted"/>
<dbReference type="InterPro" id="IPR001138">
    <property type="entry name" value="Zn2Cys6_DnaBD"/>
</dbReference>
<name>A0A9P7BWS4_RHIOR</name>
<dbReference type="SUPFAM" id="SSF57701">
    <property type="entry name" value="Zn2/Cys6 DNA-binding domain"/>
    <property type="match status" value="1"/>
</dbReference>
<feature type="region of interest" description="Disordered" evidence="5">
    <location>
        <begin position="99"/>
        <end position="123"/>
    </location>
</feature>
<dbReference type="InterPro" id="IPR050987">
    <property type="entry name" value="AtrR-like"/>
</dbReference>
<dbReference type="Proteomes" id="UP000716291">
    <property type="component" value="Unassembled WGS sequence"/>
</dbReference>
<dbReference type="Gene3D" id="4.10.240.10">
    <property type="entry name" value="Zn(2)-C6 fungal-type DNA-binding domain"/>
    <property type="match status" value="1"/>
</dbReference>
<keyword evidence="6" id="KW-1133">Transmembrane helix</keyword>
<dbReference type="PANTHER" id="PTHR46910">
    <property type="entry name" value="TRANSCRIPTION FACTOR PDR1"/>
    <property type="match status" value="1"/>
</dbReference>
<keyword evidence="3" id="KW-0238">DNA-binding</keyword>
<keyword evidence="2" id="KW-0479">Metal-binding</keyword>
<dbReference type="InterPro" id="IPR036864">
    <property type="entry name" value="Zn2-C6_fun-type_DNA-bd_sf"/>
</dbReference>
<feature type="transmembrane region" description="Helical" evidence="6">
    <location>
        <begin position="833"/>
        <end position="858"/>
    </location>
</feature>
<gene>
    <name evidence="8" type="ORF">G6F64_000977</name>
</gene>
<dbReference type="PROSITE" id="PS00463">
    <property type="entry name" value="ZN2_CY6_FUNGAL_1"/>
    <property type="match status" value="1"/>
</dbReference>
<evidence type="ECO:0000256" key="2">
    <source>
        <dbReference type="ARBA" id="ARBA00022723"/>
    </source>
</evidence>
<dbReference type="GO" id="GO:0008270">
    <property type="term" value="F:zinc ion binding"/>
    <property type="evidence" value="ECO:0007669"/>
    <property type="project" value="InterPro"/>
</dbReference>
<sequence>MIPIAPASNQKPYQPIEILKTKRTRSKRSCDFCRQKKTRCDGSLRQPCTKCQQAQVDCVYLTKQKKRGPQGGSYVEMLENRLKRMEELLQNLAKNKQLGLEDIEDDEEEEEEEEQVDENDVPNGLACPMMTGLSPEIEALQQQMNGLTVKDYQRTRYVGSSSGMHLVDRDILMSKRKIRFLAEPSWFIQKVNNDQEEHVIMKTKEIQRPLAVQLNEPVPERAKVLEDITLMTAEIADIFVHKYFCQLHADCPIINKIEYLEQYYFHNPSSPDKYLTYALVFIGSMVATERDVEGKLTQIEFATMRKQLKEKAYQIISILHKRPLISTIQALLTLSMYIEDESDNDDEDMSYWFITGMAIRLAQDLGLHLDCSSWNIPPQEIELRRRLWYSCYIVDRWVSAQLGRPISIIDDEFDVKLPSPYELDSSTPRTKAQIIPPLLLEAYAAVDQNTSLYDGFRRFIGITELLGQVLVALYSTKNRHKRSKEAINDLECSLDVWKQSVLKDGFLRSEDTESTPVFQIFYYTVLIFIYRPFITAETEDTELAFRALSICTSAAYRVLHAAEISSGCTLANAPWSPLTYCIFQAAIIFLHNARGENQLLREEGQEALDRCIKLYTCEPCLYRTRTVKVLIAIASAYCVSPKEISYSPDSSPSPASNAHQSITITRESLPSIPDDLVYPNHSAAALVVNNSSLNSTRPEDMFNFSLNSVGFFKRSLSDNNKAGLSQVQQQQQQQQQQQLLNHPLEFQSDLFTSNHVNLLQDFDLSSLKSDVPLWDMPSGINWNEWEGFMKHGSNVCIVGTMTSQGVCPEPTCMSPEAIGLSGSNSSDSSSSNAGLIGGLVGGLVGGGALLGCLGYIFIRHKQKKNAIPLALKRAVVNNSSKRNMTPRQQEEMMHSSQQSRVTSGVIPVTFVPESQSTEDNRHASVSTFASSQHVSRRASVESNSEQQQKATVIQATQVIRAKPQIMRVNTVKVHDGLNRSASFKKTLKPEKTDDPFDDKNKASASPTSSKEKVTAGESSKGEGEITIVWNGS</sequence>
<dbReference type="CDD" id="cd00067">
    <property type="entry name" value="GAL4"/>
    <property type="match status" value="1"/>
</dbReference>
<evidence type="ECO:0000256" key="5">
    <source>
        <dbReference type="SAM" id="MobiDB-lite"/>
    </source>
</evidence>
<dbReference type="EMBL" id="JAANQT010000068">
    <property type="protein sequence ID" value="KAG1315052.1"/>
    <property type="molecule type" value="Genomic_DNA"/>
</dbReference>
<dbReference type="CDD" id="cd12148">
    <property type="entry name" value="fungal_TF_MHR"/>
    <property type="match status" value="1"/>
</dbReference>
<dbReference type="GO" id="GO:0000981">
    <property type="term" value="F:DNA-binding transcription factor activity, RNA polymerase II-specific"/>
    <property type="evidence" value="ECO:0007669"/>
    <property type="project" value="InterPro"/>
</dbReference>
<feature type="compositionally biased region" description="Basic and acidic residues" evidence="5">
    <location>
        <begin position="987"/>
        <end position="1001"/>
    </location>
</feature>